<keyword evidence="3" id="KW-1185">Reference proteome</keyword>
<dbReference type="SUPFAM" id="SSF56601">
    <property type="entry name" value="beta-lactamase/transpeptidase-like"/>
    <property type="match status" value="1"/>
</dbReference>
<dbReference type="AlphaFoldDB" id="A0A840P238"/>
<dbReference type="InterPro" id="IPR001466">
    <property type="entry name" value="Beta-lactam-related"/>
</dbReference>
<reference evidence="2 3" key="1">
    <citation type="submission" date="2020-08" db="EMBL/GenBank/DDBJ databases">
        <title>Genomic Encyclopedia of Type Strains, Phase IV (KMG-IV): sequencing the most valuable type-strain genomes for metagenomic binning, comparative biology and taxonomic classification.</title>
        <authorList>
            <person name="Goeker M."/>
        </authorList>
    </citation>
    <scope>NUCLEOTIDE SEQUENCE [LARGE SCALE GENOMIC DNA]</scope>
    <source>
        <strain evidence="2 3">DSM 45615</strain>
    </source>
</reference>
<sequence>MLVLSVTPPAGATTRPRIGDVQRALEVLAEDAGIVGVIGEAFYDGKRIGRGSAGSRLLGGKGGKIPSNARYRIGSETKRMTATALLQLVKARKLGVDDKLSEVLPVVAERDLVERANEITIRQLIDHTSGIPDYAGRPGLEPWDVTTHHSPIDLLKVSRSQARQQDPGEKFAYSNINYILLGMIIEKLTGNTLAEEFERRFFEPLGMDRTYLPTEPGQGIKGPHGHGYLAQPDGSVRDIDRQNATSLWAAGGVISTAEDMTDFHRAFAQGRLLPANLRQVITGNQRPALCGGKVDGARGVGLGSISMTFTSADGRLQLAVSATTSVKDPGGTFTAPIQRAAEAVLCPK</sequence>
<dbReference type="PANTHER" id="PTHR46825:SF7">
    <property type="entry name" value="D-ALANYL-D-ALANINE CARBOXYPEPTIDASE"/>
    <property type="match status" value="1"/>
</dbReference>
<dbReference type="InterPro" id="IPR050491">
    <property type="entry name" value="AmpC-like"/>
</dbReference>
<evidence type="ECO:0000313" key="3">
    <source>
        <dbReference type="Proteomes" id="UP000578449"/>
    </source>
</evidence>
<keyword evidence="2" id="KW-0121">Carboxypeptidase</keyword>
<evidence type="ECO:0000313" key="2">
    <source>
        <dbReference type="EMBL" id="MBB5131530.1"/>
    </source>
</evidence>
<dbReference type="EMBL" id="JACHGN010000002">
    <property type="protein sequence ID" value="MBB5131530.1"/>
    <property type="molecule type" value="Genomic_DNA"/>
</dbReference>
<dbReference type="InterPro" id="IPR012338">
    <property type="entry name" value="Beta-lactam/transpept-like"/>
</dbReference>
<dbReference type="GO" id="GO:0009002">
    <property type="term" value="F:serine-type D-Ala-D-Ala carboxypeptidase activity"/>
    <property type="evidence" value="ECO:0007669"/>
    <property type="project" value="UniProtKB-EC"/>
</dbReference>
<gene>
    <name evidence="2" type="ORF">HNP84_001236</name>
</gene>
<feature type="domain" description="Beta-lactamase-related" evidence="1">
    <location>
        <begin position="22"/>
        <end position="286"/>
    </location>
</feature>
<evidence type="ECO:0000259" key="1">
    <source>
        <dbReference type="Pfam" id="PF00144"/>
    </source>
</evidence>
<dbReference type="RefSeq" id="WP_185048344.1">
    <property type="nucleotide sequence ID" value="NZ_BAABIX010000022.1"/>
</dbReference>
<comment type="caution">
    <text evidence="2">The sequence shown here is derived from an EMBL/GenBank/DDBJ whole genome shotgun (WGS) entry which is preliminary data.</text>
</comment>
<name>A0A840P238_9ACTN</name>
<dbReference type="PANTHER" id="PTHR46825">
    <property type="entry name" value="D-ALANYL-D-ALANINE-CARBOXYPEPTIDASE/ENDOPEPTIDASE AMPH"/>
    <property type="match status" value="1"/>
</dbReference>
<dbReference type="Pfam" id="PF00144">
    <property type="entry name" value="Beta-lactamase"/>
    <property type="match status" value="1"/>
</dbReference>
<proteinExistence type="predicted"/>
<keyword evidence="2" id="KW-0378">Hydrolase</keyword>
<dbReference type="Proteomes" id="UP000578449">
    <property type="component" value="Unassembled WGS sequence"/>
</dbReference>
<accession>A0A840P238</accession>
<organism evidence="2 3">
    <name type="scientific">Thermocatellispora tengchongensis</name>
    <dbReference type="NCBI Taxonomy" id="1073253"/>
    <lineage>
        <taxon>Bacteria</taxon>
        <taxon>Bacillati</taxon>
        <taxon>Actinomycetota</taxon>
        <taxon>Actinomycetes</taxon>
        <taxon>Streptosporangiales</taxon>
        <taxon>Streptosporangiaceae</taxon>
        <taxon>Thermocatellispora</taxon>
    </lineage>
</organism>
<dbReference type="Gene3D" id="3.40.710.10">
    <property type="entry name" value="DD-peptidase/beta-lactamase superfamily"/>
    <property type="match status" value="1"/>
</dbReference>
<protein>
    <submittedName>
        <fullName evidence="2">D-alanyl-D-alanine carboxypeptidase</fullName>
        <ecNumber evidence="2">3.4.16.4</ecNumber>
    </submittedName>
</protein>
<keyword evidence="2" id="KW-0645">Protease</keyword>
<dbReference type="EC" id="3.4.16.4" evidence="2"/>